<evidence type="ECO:0000313" key="2">
    <source>
        <dbReference type="Proteomes" id="UP000730739"/>
    </source>
</evidence>
<reference evidence="1 2" key="1">
    <citation type="submission" date="2021-03" db="EMBL/GenBank/DDBJ databases">
        <title>Genomic Encyclopedia of Type Strains, Phase IV (KMG-IV): sequencing the most valuable type-strain genomes for metagenomic binning, comparative biology and taxonomic classification.</title>
        <authorList>
            <person name="Goeker M."/>
        </authorList>
    </citation>
    <scope>NUCLEOTIDE SEQUENCE [LARGE SCALE GENOMIC DNA]</scope>
    <source>
        <strain evidence="1 2">DSM 13372</strain>
    </source>
</reference>
<name>A0ABS4QSQ2_9HYPH</name>
<dbReference type="Proteomes" id="UP000730739">
    <property type="component" value="Unassembled WGS sequence"/>
</dbReference>
<dbReference type="RefSeq" id="WP_328243155.1">
    <property type="nucleotide sequence ID" value="NZ_JAGILA010000001.1"/>
</dbReference>
<comment type="caution">
    <text evidence="1">The sequence shown here is derived from an EMBL/GenBank/DDBJ whole genome shotgun (WGS) entry which is preliminary data.</text>
</comment>
<organism evidence="1 2">
    <name type="scientific">Sinorhizobium kostiense</name>
    <dbReference type="NCBI Taxonomy" id="76747"/>
    <lineage>
        <taxon>Bacteria</taxon>
        <taxon>Pseudomonadati</taxon>
        <taxon>Pseudomonadota</taxon>
        <taxon>Alphaproteobacteria</taxon>
        <taxon>Hyphomicrobiales</taxon>
        <taxon>Rhizobiaceae</taxon>
        <taxon>Sinorhizobium/Ensifer group</taxon>
        <taxon>Sinorhizobium</taxon>
    </lineage>
</organism>
<proteinExistence type="predicted"/>
<sequence length="345" mass="37385">MTFPEFANHIGGKSWSPRIGTPLGATTWVRKGIPWLKYYFDLPEISSAFSSEIGGTIAWGGRLGSKLTKAIAAARGLPHWHLEDGFLRSLGLGKTGTLPLSIVADDLGLSVNAARASRLERLIAEAGAADVESGALIRDAVVQNRLSKYNHLPHNPPSLERTFKRRLLLIDQVVGDVSVGRALGSAASFERMLDDALSSGAQCVVRTHPDVLAGYRKGYMTEAAAIRTGVILSAEPVSVASMLDVVDEVWTVSSQFGFDALLRGIPVRCYAAPFYAGWGLTDDRMGRRGKAAIAQRRQVVRRVDHLAAAAFSLYPMYRNPSNWKPIDVFDAIDLILAGQRCPSQG</sequence>
<dbReference type="Pfam" id="PF05159">
    <property type="entry name" value="Capsule_synth"/>
    <property type="match status" value="2"/>
</dbReference>
<accession>A0ABS4QSQ2</accession>
<gene>
    <name evidence="1" type="ORF">J2Z31_000172</name>
</gene>
<dbReference type="CDD" id="cd16440">
    <property type="entry name" value="beta_Kdo_transferase_KpsC_1"/>
    <property type="match status" value="1"/>
</dbReference>
<dbReference type="EMBL" id="JAGILA010000001">
    <property type="protein sequence ID" value="MBP2233682.1"/>
    <property type="molecule type" value="Genomic_DNA"/>
</dbReference>
<protein>
    <submittedName>
        <fullName evidence="1">Capsular polysaccharide export protein</fullName>
    </submittedName>
</protein>
<keyword evidence="2" id="KW-1185">Reference proteome</keyword>
<dbReference type="InterPro" id="IPR007833">
    <property type="entry name" value="Capsule_polysaccharide_synth"/>
</dbReference>
<evidence type="ECO:0000313" key="1">
    <source>
        <dbReference type="EMBL" id="MBP2233682.1"/>
    </source>
</evidence>